<reference evidence="3" key="1">
    <citation type="submission" date="2020-07" db="EMBL/GenBank/DDBJ databases">
        <authorList>
            <person name="Lin J."/>
        </authorList>
    </citation>
    <scope>NUCLEOTIDE SEQUENCE</scope>
</reference>
<dbReference type="Pfam" id="PF00789">
    <property type="entry name" value="UBX"/>
    <property type="match status" value="1"/>
</dbReference>
<dbReference type="SUPFAM" id="SSF54236">
    <property type="entry name" value="Ubiquitin-like"/>
    <property type="match status" value="1"/>
</dbReference>
<evidence type="ECO:0000313" key="3">
    <source>
        <dbReference type="EMBL" id="CAD1837088.1"/>
    </source>
</evidence>
<dbReference type="GO" id="GO:0032984">
    <property type="term" value="P:protein-containing complex disassembly"/>
    <property type="evidence" value="ECO:0007669"/>
    <property type="project" value="InterPro"/>
</dbReference>
<name>A0A6V7Q275_ANACO</name>
<feature type="compositionally biased region" description="Basic residues" evidence="1">
    <location>
        <begin position="296"/>
        <end position="305"/>
    </location>
</feature>
<dbReference type="GO" id="GO:0051117">
    <property type="term" value="F:ATPase binding"/>
    <property type="evidence" value="ECO:0007669"/>
    <property type="project" value="InterPro"/>
</dbReference>
<feature type="domain" description="UBX" evidence="2">
    <location>
        <begin position="155"/>
        <end position="231"/>
    </location>
</feature>
<proteinExistence type="predicted"/>
<dbReference type="PANTHER" id="PTHR47557:SF2">
    <property type="entry name" value="PLANT UBX DOMAIN-CONTAINING PROTEIN 1"/>
    <property type="match status" value="1"/>
</dbReference>
<dbReference type="AlphaFoldDB" id="A0A6V7Q275"/>
<gene>
    <name evidence="3" type="ORF">CB5_LOCUS20299</name>
</gene>
<organism evidence="3">
    <name type="scientific">Ananas comosus var. bracteatus</name>
    <name type="common">red pineapple</name>
    <dbReference type="NCBI Taxonomy" id="296719"/>
    <lineage>
        <taxon>Eukaryota</taxon>
        <taxon>Viridiplantae</taxon>
        <taxon>Streptophyta</taxon>
        <taxon>Embryophyta</taxon>
        <taxon>Tracheophyta</taxon>
        <taxon>Spermatophyta</taxon>
        <taxon>Magnoliopsida</taxon>
        <taxon>Liliopsida</taxon>
        <taxon>Poales</taxon>
        <taxon>Bromeliaceae</taxon>
        <taxon>Bromelioideae</taxon>
        <taxon>Ananas</taxon>
    </lineage>
</organism>
<dbReference type="Gene3D" id="3.10.20.90">
    <property type="entry name" value="Phosphatidylinositol 3-kinase Catalytic Subunit, Chain A, domain 1"/>
    <property type="match status" value="1"/>
</dbReference>
<dbReference type="PROSITE" id="PS50033">
    <property type="entry name" value="UBX"/>
    <property type="match status" value="1"/>
</dbReference>
<dbReference type="InterPro" id="IPR044232">
    <property type="entry name" value="PUX1"/>
</dbReference>
<dbReference type="InterPro" id="IPR029071">
    <property type="entry name" value="Ubiquitin-like_domsf"/>
</dbReference>
<accession>A0A6V7Q275</accession>
<dbReference type="InterPro" id="IPR001012">
    <property type="entry name" value="UBX_dom"/>
</dbReference>
<feature type="region of interest" description="Disordered" evidence="1">
    <location>
        <begin position="261"/>
        <end position="305"/>
    </location>
</feature>
<dbReference type="CDD" id="cd16118">
    <property type="entry name" value="UBX2_UBXN9"/>
    <property type="match status" value="1"/>
</dbReference>
<evidence type="ECO:0000259" key="2">
    <source>
        <dbReference type="PROSITE" id="PS50033"/>
    </source>
</evidence>
<evidence type="ECO:0000256" key="1">
    <source>
        <dbReference type="SAM" id="MobiDB-lite"/>
    </source>
</evidence>
<dbReference type="PANTHER" id="PTHR47557">
    <property type="entry name" value="PLANT UBX DOMAIN-CONTAINING PROTEIN 1"/>
    <property type="match status" value="1"/>
</dbReference>
<feature type="compositionally biased region" description="Pro residues" evidence="1">
    <location>
        <begin position="282"/>
        <end position="295"/>
    </location>
</feature>
<protein>
    <recommendedName>
        <fullName evidence="2">UBX domain-containing protein</fullName>
    </recommendedName>
</protein>
<sequence>MAIKALTRLESKQLYHVCFLWKSNSPALVQGVVHHRALICTLLRRKSKPSSSRVLVKLGSLRETKRRRRDPMEAEEAKDRLLAISEELGREIRVFMNSPNSAAPNETPPHDEEPDDFYDFTPEDYFRLMGDRIGAQSQVLKTRKIREAEAAARRARITKAVIRVRFPDNYVFEAKFQPSDKIQSLIDLLTKAIARPDVPFYLYTTPPKERIKDTSKDFYSAGFAPGAIVYFSYDLPKDSELNSEVLTGPYLREDIRSLNGLELSSKQEADPANSQPEAPVIEAPPPASDPNPAPKKPTKPKWLKL</sequence>
<dbReference type="EMBL" id="LR862131">
    <property type="protein sequence ID" value="CAD1837088.1"/>
    <property type="molecule type" value="Genomic_DNA"/>
</dbReference>